<feature type="compositionally biased region" description="Low complexity" evidence="1">
    <location>
        <begin position="221"/>
        <end position="234"/>
    </location>
</feature>
<feature type="region of interest" description="Disordered" evidence="1">
    <location>
        <begin position="314"/>
        <end position="421"/>
    </location>
</feature>
<dbReference type="OrthoDB" id="3784117at2759"/>
<feature type="compositionally biased region" description="Polar residues" evidence="1">
    <location>
        <begin position="351"/>
        <end position="365"/>
    </location>
</feature>
<proteinExistence type="predicted"/>
<dbReference type="AlphaFoldDB" id="A0A4U0W257"/>
<feature type="compositionally biased region" description="Basic and acidic residues" evidence="1">
    <location>
        <begin position="408"/>
        <end position="421"/>
    </location>
</feature>
<keyword evidence="3" id="KW-1185">Reference proteome</keyword>
<accession>A0A4U0W257</accession>
<feature type="region of interest" description="Disordered" evidence="1">
    <location>
        <begin position="154"/>
        <end position="236"/>
    </location>
</feature>
<evidence type="ECO:0000313" key="3">
    <source>
        <dbReference type="Proteomes" id="UP000308768"/>
    </source>
</evidence>
<dbReference type="EMBL" id="NAJN01002191">
    <property type="protein sequence ID" value="TKA56112.1"/>
    <property type="molecule type" value="Genomic_DNA"/>
</dbReference>
<gene>
    <name evidence="2" type="ORF">B0A49_11629</name>
</gene>
<sequence>MSRAIQSPDIVCHAIENLRTAWLAERSDLESRIARLETASACPKPMKGTGVSPQVTDPSYKLGQNLVNIAARLLVDQTRAIAEEMKQPQRDDEYRSVSYEDVRRMVDAIAQSVRDQAAVIGEKLKNEVFHSRANITTASNEINYGRRKASFVFPHSNTPPRTPEPVSPTTPPGAILTGRYSPNSLAVEDPRDPPATAIRVPSPLPEANRRHAGSTPPRPLRPVSVQSSPVQDSPTRANTELNAAQDAAFGIDQIDGFDHDPPLKGPLALRSIPEDDDRVTNVLFSKLADIEEHPEEAVPSVVRNPTSAQIVTQEAEYRSDQSTLVTQRGSGQENIEHDIRENLNDRRANDSAITSPYSASGSQNSPGPPSAPSFHDGNHTDGFPRLKKKPSINFGAPVGQLTQGQARFHRESSEDKIKRTE</sequence>
<comment type="caution">
    <text evidence="2">The sequence shown here is derived from an EMBL/GenBank/DDBJ whole genome shotgun (WGS) entry which is preliminary data.</text>
</comment>
<evidence type="ECO:0000313" key="2">
    <source>
        <dbReference type="EMBL" id="TKA56112.1"/>
    </source>
</evidence>
<reference evidence="2 3" key="1">
    <citation type="submission" date="2017-03" db="EMBL/GenBank/DDBJ databases">
        <title>Genomes of endolithic fungi from Antarctica.</title>
        <authorList>
            <person name="Coleine C."/>
            <person name="Masonjones S."/>
            <person name="Stajich J.E."/>
        </authorList>
    </citation>
    <scope>NUCLEOTIDE SEQUENCE [LARGE SCALE GENOMIC DNA]</scope>
    <source>
        <strain evidence="2 3">CCFEE 5187</strain>
    </source>
</reference>
<name>A0A4U0W257_9PEZI</name>
<feature type="compositionally biased region" description="Polar residues" evidence="1">
    <location>
        <begin position="320"/>
        <end position="333"/>
    </location>
</feature>
<dbReference type="Proteomes" id="UP000308768">
    <property type="component" value="Unassembled WGS sequence"/>
</dbReference>
<protein>
    <submittedName>
        <fullName evidence="2">Uncharacterized protein</fullName>
    </submittedName>
</protein>
<organism evidence="2 3">
    <name type="scientific">Cryomyces minteri</name>
    <dbReference type="NCBI Taxonomy" id="331657"/>
    <lineage>
        <taxon>Eukaryota</taxon>
        <taxon>Fungi</taxon>
        <taxon>Dikarya</taxon>
        <taxon>Ascomycota</taxon>
        <taxon>Pezizomycotina</taxon>
        <taxon>Dothideomycetes</taxon>
        <taxon>Dothideomycetes incertae sedis</taxon>
        <taxon>Cryomyces</taxon>
    </lineage>
</organism>
<evidence type="ECO:0000256" key="1">
    <source>
        <dbReference type="SAM" id="MobiDB-lite"/>
    </source>
</evidence>
<feature type="compositionally biased region" description="Basic and acidic residues" evidence="1">
    <location>
        <begin position="334"/>
        <end position="349"/>
    </location>
</feature>
<feature type="compositionally biased region" description="Pro residues" evidence="1">
    <location>
        <begin position="160"/>
        <end position="171"/>
    </location>
</feature>